<feature type="compositionally biased region" description="Basic and acidic residues" evidence="1">
    <location>
        <begin position="1"/>
        <end position="21"/>
    </location>
</feature>
<name>A0ABD3MYU6_9STRA</name>
<organism evidence="3 4">
    <name type="scientific">Discostella pseudostelligera</name>
    <dbReference type="NCBI Taxonomy" id="259834"/>
    <lineage>
        <taxon>Eukaryota</taxon>
        <taxon>Sar</taxon>
        <taxon>Stramenopiles</taxon>
        <taxon>Ochrophyta</taxon>
        <taxon>Bacillariophyta</taxon>
        <taxon>Coscinodiscophyceae</taxon>
        <taxon>Thalassiosirophycidae</taxon>
        <taxon>Stephanodiscales</taxon>
        <taxon>Stephanodiscaceae</taxon>
        <taxon>Discostella</taxon>
    </lineage>
</organism>
<dbReference type="InterPro" id="IPR045111">
    <property type="entry name" value="Vps41/Vps8"/>
</dbReference>
<feature type="region of interest" description="Disordered" evidence="1">
    <location>
        <begin position="1"/>
        <end position="75"/>
    </location>
</feature>
<evidence type="ECO:0000313" key="4">
    <source>
        <dbReference type="Proteomes" id="UP001530293"/>
    </source>
</evidence>
<dbReference type="EMBL" id="JALLBG020000070">
    <property type="protein sequence ID" value="KAL3767996.1"/>
    <property type="molecule type" value="Genomic_DNA"/>
</dbReference>
<evidence type="ECO:0000259" key="2">
    <source>
        <dbReference type="Pfam" id="PF23411"/>
    </source>
</evidence>
<feature type="domain" description="Vps41 beta-propeller" evidence="2">
    <location>
        <begin position="398"/>
        <end position="539"/>
    </location>
</feature>
<dbReference type="SUPFAM" id="SSF50978">
    <property type="entry name" value="WD40 repeat-like"/>
    <property type="match status" value="1"/>
</dbReference>
<dbReference type="Pfam" id="PF23411">
    <property type="entry name" value="Beta-prop_Vps41"/>
    <property type="match status" value="1"/>
</dbReference>
<feature type="region of interest" description="Disordered" evidence="1">
    <location>
        <begin position="110"/>
        <end position="139"/>
    </location>
</feature>
<protein>
    <recommendedName>
        <fullName evidence="2">Vps41 beta-propeller domain-containing protein</fullName>
    </recommendedName>
</protein>
<feature type="compositionally biased region" description="Polar residues" evidence="1">
    <location>
        <begin position="548"/>
        <end position="559"/>
    </location>
</feature>
<dbReference type="Proteomes" id="UP001530293">
    <property type="component" value="Unassembled WGS sequence"/>
</dbReference>
<dbReference type="PANTHER" id="PTHR12616:SF1">
    <property type="entry name" value="VACUOLAR PROTEIN SORTING-ASSOCIATED PROTEIN 41 HOMOLOG"/>
    <property type="match status" value="1"/>
</dbReference>
<dbReference type="InterPro" id="IPR036322">
    <property type="entry name" value="WD40_repeat_dom_sf"/>
</dbReference>
<comment type="caution">
    <text evidence="3">The sequence shown here is derived from an EMBL/GenBank/DDBJ whole genome shotgun (WGS) entry which is preliminary data.</text>
</comment>
<feature type="compositionally biased region" description="Polar residues" evidence="1">
    <location>
        <begin position="112"/>
        <end position="127"/>
    </location>
</feature>
<sequence length="1478" mass="161194">MRIETAKDGRNMKDVIDHPSPSKDTSIVENHDGDGNNNVDANTDTATDSYDGDSTEQESQYSYDDDDDGRPLPMPPLKYARIMGCLPRDGTSTALSVKITCSTMGRVVVQPSPLSDKQLDSSMSSGSRHGDGGLRNDDNAAEWTDADEEADMAVIKIHHVLALGFEDGKVRLVDVLTGGSVLFGSSPGDGGAWFVHSSTAKRGPDHQSGHAIVALSFDSSSSYLSAMNANGDAAIFGPLIWGKQTQGLQTTVPGLRLGFLSSLGGKVAETAGSDYEGSHTTRPAFTLLKPPASTVRFTYADPQSFTSSLLGGGSSAAGEGCIPTCMVLDPSYARRKEHALIAGFDDGRLLLSKIQGTSGIGSGITSLFGGGAGNAAGGGTVVSKVDSVLYQGTGASSFSGDNAGIEAVTWRGGLVAWADSSGVRIFDIEAMARIAHIDRPTGARSSLYPTISSLHPSIFFERSDSLLIGWGDCLMALVVRDSLCTVPAPKDGLPAKEIKRKTVEVTMAWELDCVACSVVPVDEKHVAVLGLVPSPTQSHDDGEGDQLAMSSTSGQTSSVAGGDNLLELQVINRESGKSISNDRLPLADQPTQRHGKNTITTAHASEFCLLSTFSCPRMDGSAEWDALGNLEKESMREMFNFGLESSSDKVLDFHMRWDISKDVCSVGDEILSEAVIYDDDRSVASDCSVFSDNYVFALSEPIGDILPLSDFPARSPPPVMTVVYSYDACLVQTRDVDDVISYTRSLGKPALALRQALSHRRDVRRHGLDLLIDDFFTSLLRMGNRRRERPLSFSRLKIAAESLPILLGGDSRMWQRWIFMFSRVPGGLFVISEKIPVRDPELPKYVFEMCLEKMLGDVLSNYNGGDHKTTAGYSRQGEEQFIGEKMADLFLDTLRSWGTTSHLRRRMQLHRYFVQNQQWGLQWRAAAEESIASRFAQQSEKILQRRFSQTAFGVLANSRIHPMRQCIDSSRDSLFDVDNLLARLATRLQLRDNENIVDNGVSSNVTLGGSRAQCAVLVESMAELELMRERFDRAVGYYLALGSQFMDTALTKLEESAVRIVNSFGEDSINHPAEGPGDHMGNEKYCFVLSLIELHQLSHLLLKRNYFFDNDDADSLTESPVVALIMLVGLARAGRFLVENCSLPEDTQLDNDEEAANDGSNLPLDCLANQLKPWPKLLYWFLFHIFANKADMYVSFPTTAVPPPAIIDLHRAQFALFVEYAAENVVQPSDDKPTPTTLVNCPDTPFMAFLRAALPHGGIQAGMVRESLEKCRGGNPNTPVFARELAFVIENFGNGSIEDSNAILQLYLLGAKNLYLAVAFAERSSKYSGLLWDKLIQHCTTPGPTSDANQNSAMGALFGSLLEAAAHTGSDLANLVSKIPTGMSIEGLRPKLIAAVTDYRYKLKIHDHVDTMLMEDKISILRELSHVSRRGERILSVDRCNNCVIKANDNTCAKQRDLLKSSRQNISPSHTSFSLPVR</sequence>
<dbReference type="PANTHER" id="PTHR12616">
    <property type="entry name" value="VACUOLAR PROTEIN SORTING VPS41"/>
    <property type="match status" value="1"/>
</dbReference>
<evidence type="ECO:0000256" key="1">
    <source>
        <dbReference type="SAM" id="MobiDB-lite"/>
    </source>
</evidence>
<reference evidence="3 4" key="1">
    <citation type="submission" date="2024-10" db="EMBL/GenBank/DDBJ databases">
        <title>Updated reference genomes for cyclostephanoid diatoms.</title>
        <authorList>
            <person name="Roberts W.R."/>
            <person name="Alverson A.J."/>
        </authorList>
    </citation>
    <scope>NUCLEOTIDE SEQUENCE [LARGE SCALE GENOMIC DNA]</scope>
    <source>
        <strain evidence="3 4">AJA232-27</strain>
    </source>
</reference>
<evidence type="ECO:0000313" key="3">
    <source>
        <dbReference type="EMBL" id="KAL3767996.1"/>
    </source>
</evidence>
<feature type="region of interest" description="Disordered" evidence="1">
    <location>
        <begin position="533"/>
        <end position="560"/>
    </location>
</feature>
<accession>A0ABD3MYU6</accession>
<keyword evidence="4" id="KW-1185">Reference proteome</keyword>
<dbReference type="InterPro" id="IPR057780">
    <property type="entry name" value="Beta-prop_Vps41"/>
</dbReference>
<gene>
    <name evidence="3" type="ORF">ACHAWU_005454</name>
</gene>
<feature type="compositionally biased region" description="Low complexity" evidence="1">
    <location>
        <begin position="35"/>
        <end position="48"/>
    </location>
</feature>
<feature type="compositionally biased region" description="Basic and acidic residues" evidence="1">
    <location>
        <begin position="128"/>
        <end position="138"/>
    </location>
</feature>
<proteinExistence type="predicted"/>